<dbReference type="KEGG" id="kal:KALB_4234"/>
<evidence type="ECO:0000313" key="1">
    <source>
        <dbReference type="EMBL" id="AHH97597.1"/>
    </source>
</evidence>
<gene>
    <name evidence="1" type="ORF">KALB_4234</name>
</gene>
<protein>
    <submittedName>
        <fullName evidence="1">Uncharacterized protein</fullName>
    </submittedName>
</protein>
<sequence length="634" mass="69969">MFDVARLLFGGSPYFPAARLPTEWGRVWLLEIPTDEEDFQVDKDFGDCLSTLDQLLAERRGRLIILTRPDHWRRIGGSPSIRWLSARDLLTRVGPTAVAHAQLTGRMPSIDVDGWLQDRAIERMVEQSNTAGVFELTEKILAAEQTPPHLLPSDSTSTDTADVPLDTQALLARRIAMVVDSRGLWRRQLLAWHRDPSRTAFERDFQLAAAVLTGLSVTHIYYGATQLNAEFGGRGTVEAKGQDAPGVIAMLDAVGGELVADDRIRFPRPGWAESILEYFWVDRPLARGKFLDWLAKAPGSHTGDALEAVGDDQRRAAARRITRFALGWAARHQRETPLAKLASAWSESSRPMWQELVEVLSTVACADSADPAEVGPDDAPLAVHQRYVHQLLLDWAKKRHLAPVVLQVCVGPFAKLYTSKALVRLKHAGGHDNDEVLPVLEEVIVGLWRESSARTTLVKEIAGWCDATKHAMSGSVAFARLAAITDTALPHVDRPAYADGAAATADEMNENARGRGVALLRKTGDYTPDHAVLARCWSVHLHVAEDASSDLVTLWLDAAISDPTQRQAVLNVLRLAVRGNTAENRKTRDVVRGITRKWSTGVPERDALYQELTAALDTDIHQNMNSRRYEGVGS</sequence>
<dbReference type="AlphaFoldDB" id="W5W9G2"/>
<reference evidence="1 2" key="1">
    <citation type="journal article" date="2014" name="BMC Genomics">
        <title>Complete genome sequence of producer of the glycopeptide antibiotic Aculeximycin Kutzneria albida DSM 43870T, a representative of minor genus of Pseudonocardiaceae.</title>
        <authorList>
            <person name="Rebets Y."/>
            <person name="Tokovenko B."/>
            <person name="Lushchyk I."/>
            <person name="Ruckert C."/>
            <person name="Zaburannyi N."/>
            <person name="Bechthold A."/>
            <person name="Kalinowski J."/>
            <person name="Luzhetskyy A."/>
        </authorList>
    </citation>
    <scope>NUCLEOTIDE SEQUENCE [LARGE SCALE GENOMIC DNA]</scope>
    <source>
        <strain evidence="1">DSM 43870</strain>
    </source>
</reference>
<dbReference type="HOGENOM" id="CLU_378084_0_0_11"/>
<dbReference type="Proteomes" id="UP000019225">
    <property type="component" value="Chromosome"/>
</dbReference>
<name>W5W9G2_9PSEU</name>
<evidence type="ECO:0000313" key="2">
    <source>
        <dbReference type="Proteomes" id="UP000019225"/>
    </source>
</evidence>
<dbReference type="eggNOG" id="ENOG502ZMWA">
    <property type="taxonomic scope" value="Bacteria"/>
</dbReference>
<organism evidence="1 2">
    <name type="scientific">Kutzneria albida DSM 43870</name>
    <dbReference type="NCBI Taxonomy" id="1449976"/>
    <lineage>
        <taxon>Bacteria</taxon>
        <taxon>Bacillati</taxon>
        <taxon>Actinomycetota</taxon>
        <taxon>Actinomycetes</taxon>
        <taxon>Pseudonocardiales</taxon>
        <taxon>Pseudonocardiaceae</taxon>
        <taxon>Kutzneria</taxon>
    </lineage>
</organism>
<accession>W5W9G2</accession>
<proteinExistence type="predicted"/>
<keyword evidence="2" id="KW-1185">Reference proteome</keyword>
<dbReference type="EMBL" id="CP007155">
    <property type="protein sequence ID" value="AHH97597.1"/>
    <property type="molecule type" value="Genomic_DNA"/>
</dbReference>